<keyword evidence="1" id="KW-1133">Transmembrane helix</keyword>
<accession>A0A7C4NNN9</accession>
<dbReference type="EMBL" id="DTBD01000074">
    <property type="protein sequence ID" value="HGQ65207.1"/>
    <property type="molecule type" value="Genomic_DNA"/>
</dbReference>
<name>A0A7C4NNN9_9CREN</name>
<dbReference type="EMBL" id="DTCK01000016">
    <property type="protein sequence ID" value="HGQ35658.1"/>
    <property type="molecule type" value="Genomic_DNA"/>
</dbReference>
<gene>
    <name evidence="3" type="ORF">ENU08_08195</name>
    <name evidence="2" type="ORF">ENU41_03155</name>
</gene>
<dbReference type="AlphaFoldDB" id="A0A7C4NNN9"/>
<feature type="transmembrane region" description="Helical" evidence="1">
    <location>
        <begin position="25"/>
        <end position="46"/>
    </location>
</feature>
<sequence>MSITPSVQSHLDINACMKILTRFRIIVIVLAIVVVVMAGFLTWVSINYFNYRQFYYGGSSGLPYKILLLDMYHYYGVALRSIQAARDLLIANYYAQYLPVQHGILWILDGLLDAPKLYVNDSIKIIDAILELVKNTSWPSSFNDEVEQLKQYIYELRLLAIQIQQIVNKDTYTANDIELIKSLTASFSSYNDKIYKIIETMS</sequence>
<reference evidence="3" key="1">
    <citation type="journal article" date="2020" name="mSystems">
        <title>Genome- and Community-Level Interaction Insights into Carbon Utilization and Element Cycling Functions of Hydrothermarchaeota in Hydrothermal Sediment.</title>
        <authorList>
            <person name="Zhou Z."/>
            <person name="Liu Y."/>
            <person name="Xu W."/>
            <person name="Pan J."/>
            <person name="Luo Z.H."/>
            <person name="Li M."/>
        </authorList>
    </citation>
    <scope>NUCLEOTIDE SEQUENCE [LARGE SCALE GENOMIC DNA]</scope>
    <source>
        <strain evidence="3">SpSt-637</strain>
        <strain evidence="2">SpSt-667</strain>
    </source>
</reference>
<comment type="caution">
    <text evidence="3">The sequence shown here is derived from an EMBL/GenBank/DDBJ whole genome shotgun (WGS) entry which is preliminary data.</text>
</comment>
<evidence type="ECO:0000256" key="1">
    <source>
        <dbReference type="SAM" id="Phobius"/>
    </source>
</evidence>
<proteinExistence type="predicted"/>
<organism evidence="3">
    <name type="scientific">Ignisphaera aggregans</name>
    <dbReference type="NCBI Taxonomy" id="334771"/>
    <lineage>
        <taxon>Archaea</taxon>
        <taxon>Thermoproteota</taxon>
        <taxon>Thermoprotei</taxon>
        <taxon>Desulfurococcales</taxon>
        <taxon>Desulfurococcaceae</taxon>
        <taxon>Ignisphaera</taxon>
    </lineage>
</organism>
<keyword evidence="1" id="KW-0472">Membrane</keyword>
<protein>
    <submittedName>
        <fullName evidence="3">Uncharacterized protein</fullName>
    </submittedName>
</protein>
<keyword evidence="1" id="KW-0812">Transmembrane</keyword>
<evidence type="ECO:0000313" key="2">
    <source>
        <dbReference type="EMBL" id="HGQ35658.1"/>
    </source>
</evidence>
<evidence type="ECO:0000313" key="3">
    <source>
        <dbReference type="EMBL" id="HGQ65207.1"/>
    </source>
</evidence>